<proteinExistence type="predicted"/>
<reference evidence="1 2" key="1">
    <citation type="journal article" date="2012" name="Proc. Natl. Acad. Sci. U.S.A.">
        <title>Comparative genomics of Ceriporiopsis subvermispora and Phanerochaete chrysosporium provide insight into selective ligninolysis.</title>
        <authorList>
            <person name="Fernandez-Fueyo E."/>
            <person name="Ruiz-Duenas F.J."/>
            <person name="Ferreira P."/>
            <person name="Floudas D."/>
            <person name="Hibbett D.S."/>
            <person name="Canessa P."/>
            <person name="Larrondo L.F."/>
            <person name="James T.Y."/>
            <person name="Seelenfreund D."/>
            <person name="Lobos S."/>
            <person name="Polanco R."/>
            <person name="Tello M."/>
            <person name="Honda Y."/>
            <person name="Watanabe T."/>
            <person name="Watanabe T."/>
            <person name="Ryu J.S."/>
            <person name="Kubicek C.P."/>
            <person name="Schmoll M."/>
            <person name="Gaskell J."/>
            <person name="Hammel K.E."/>
            <person name="St John F.J."/>
            <person name="Vanden Wymelenberg A."/>
            <person name="Sabat G."/>
            <person name="Splinter BonDurant S."/>
            <person name="Syed K."/>
            <person name="Yadav J.S."/>
            <person name="Doddapaneni H."/>
            <person name="Subramanian V."/>
            <person name="Lavin J.L."/>
            <person name="Oguiza J.A."/>
            <person name="Perez G."/>
            <person name="Pisabarro A.G."/>
            <person name="Ramirez L."/>
            <person name="Santoyo F."/>
            <person name="Master E."/>
            <person name="Coutinho P.M."/>
            <person name="Henrissat B."/>
            <person name="Lombard V."/>
            <person name="Magnuson J.K."/>
            <person name="Kuees U."/>
            <person name="Hori C."/>
            <person name="Igarashi K."/>
            <person name="Samejima M."/>
            <person name="Held B.W."/>
            <person name="Barry K.W."/>
            <person name="LaButti K.M."/>
            <person name="Lapidus A."/>
            <person name="Lindquist E.A."/>
            <person name="Lucas S.M."/>
            <person name="Riley R."/>
            <person name="Salamov A.A."/>
            <person name="Hoffmeister D."/>
            <person name="Schwenk D."/>
            <person name="Hadar Y."/>
            <person name="Yarden O."/>
            <person name="de Vries R.P."/>
            <person name="Wiebenga A."/>
            <person name="Stenlid J."/>
            <person name="Eastwood D."/>
            <person name="Grigoriev I.V."/>
            <person name="Berka R.M."/>
            <person name="Blanchette R.A."/>
            <person name="Kersten P."/>
            <person name="Martinez A.T."/>
            <person name="Vicuna R."/>
            <person name="Cullen D."/>
        </authorList>
    </citation>
    <scope>NUCLEOTIDE SEQUENCE [LARGE SCALE GENOMIC DNA]</scope>
    <source>
        <strain evidence="1 2">B</strain>
    </source>
</reference>
<gene>
    <name evidence="1" type="ORF">CERSUDRAFT_115551</name>
</gene>
<keyword evidence="2" id="KW-1185">Reference proteome</keyword>
<organism evidence="1 2">
    <name type="scientific">Ceriporiopsis subvermispora (strain B)</name>
    <name type="common">White-rot fungus</name>
    <name type="synonym">Gelatoporia subvermispora</name>
    <dbReference type="NCBI Taxonomy" id="914234"/>
    <lineage>
        <taxon>Eukaryota</taxon>
        <taxon>Fungi</taxon>
        <taxon>Dikarya</taxon>
        <taxon>Basidiomycota</taxon>
        <taxon>Agaricomycotina</taxon>
        <taxon>Agaricomycetes</taxon>
        <taxon>Polyporales</taxon>
        <taxon>Gelatoporiaceae</taxon>
        <taxon>Gelatoporia</taxon>
    </lineage>
</organism>
<dbReference type="AlphaFoldDB" id="M2RCI6"/>
<name>M2RCI6_CERS8</name>
<dbReference type="Proteomes" id="UP000016930">
    <property type="component" value="Unassembled WGS sequence"/>
</dbReference>
<evidence type="ECO:0000313" key="2">
    <source>
        <dbReference type="Proteomes" id="UP000016930"/>
    </source>
</evidence>
<accession>M2RCI6</accession>
<dbReference type="EMBL" id="KB445798">
    <property type="protein sequence ID" value="EMD36501.1"/>
    <property type="molecule type" value="Genomic_DNA"/>
</dbReference>
<evidence type="ECO:0000313" key="1">
    <source>
        <dbReference type="EMBL" id="EMD36501.1"/>
    </source>
</evidence>
<sequence length="174" mass="19930">MTSPHFLLSCIAESPSWCCLVDRRDRRQSARCRDTVKSPSCHLGRENRKNGLAWVGLPMATWYAGRCKAYAAHWYICRQWTIRSPPSYTQQSNTMRTHVQQRLGLLGISGAADRELQLWRNHGGSQSFDEPLRSSSCPRYFSRQCPSDVPHAHEVPDYTELTSTPPMLFCLRSL</sequence>
<dbReference type="HOGENOM" id="CLU_1539830_0_0_1"/>
<protein>
    <submittedName>
        <fullName evidence="1">Uncharacterized protein</fullName>
    </submittedName>
</protein>